<evidence type="ECO:0000256" key="1">
    <source>
        <dbReference type="ARBA" id="ARBA00022598"/>
    </source>
</evidence>
<gene>
    <name evidence="6" type="primary">tilS</name>
    <name evidence="8" type="ORF">KL86APRO_10828</name>
</gene>
<evidence type="ECO:0000256" key="2">
    <source>
        <dbReference type="ARBA" id="ARBA00022694"/>
    </source>
</evidence>
<dbReference type="InterPro" id="IPR014729">
    <property type="entry name" value="Rossmann-like_a/b/a_fold"/>
</dbReference>
<dbReference type="InterPro" id="IPR011063">
    <property type="entry name" value="TilS/TtcA_N"/>
</dbReference>
<evidence type="ECO:0000313" key="8">
    <source>
        <dbReference type="EMBL" id="SBV96978.1"/>
    </source>
</evidence>
<comment type="catalytic activity">
    <reaction evidence="5 6">
        <text>cytidine(34) in tRNA(Ile2) + L-lysine + ATP = lysidine(34) in tRNA(Ile2) + AMP + diphosphate + H(+)</text>
        <dbReference type="Rhea" id="RHEA:43744"/>
        <dbReference type="Rhea" id="RHEA-COMP:10625"/>
        <dbReference type="Rhea" id="RHEA-COMP:10670"/>
        <dbReference type="ChEBI" id="CHEBI:15378"/>
        <dbReference type="ChEBI" id="CHEBI:30616"/>
        <dbReference type="ChEBI" id="CHEBI:32551"/>
        <dbReference type="ChEBI" id="CHEBI:33019"/>
        <dbReference type="ChEBI" id="CHEBI:82748"/>
        <dbReference type="ChEBI" id="CHEBI:83665"/>
        <dbReference type="ChEBI" id="CHEBI:456215"/>
        <dbReference type="EC" id="6.3.4.19"/>
    </reaction>
</comment>
<keyword evidence="3 6" id="KW-0547">Nucleotide-binding</keyword>
<dbReference type="Pfam" id="PF01171">
    <property type="entry name" value="ATP_bind_3"/>
    <property type="match status" value="1"/>
</dbReference>
<dbReference type="GO" id="GO:0005737">
    <property type="term" value="C:cytoplasm"/>
    <property type="evidence" value="ECO:0007669"/>
    <property type="project" value="UniProtKB-SubCell"/>
</dbReference>
<dbReference type="InterPro" id="IPR012795">
    <property type="entry name" value="tRNA_Ile_lys_synt_N"/>
</dbReference>
<dbReference type="CDD" id="cd01992">
    <property type="entry name" value="TilS_N"/>
    <property type="match status" value="1"/>
</dbReference>
<comment type="similarity">
    <text evidence="6">Belongs to the tRNA(Ile)-lysidine synthase family.</text>
</comment>
<dbReference type="EMBL" id="FLUO01000001">
    <property type="protein sequence ID" value="SBV96978.1"/>
    <property type="molecule type" value="Genomic_DNA"/>
</dbReference>
<keyword evidence="1 6" id="KW-0436">Ligase</keyword>
<feature type="binding site" evidence="6">
    <location>
        <begin position="44"/>
        <end position="49"/>
    </location>
    <ligand>
        <name>ATP</name>
        <dbReference type="ChEBI" id="CHEBI:30616"/>
    </ligand>
</feature>
<evidence type="ECO:0000256" key="6">
    <source>
        <dbReference type="HAMAP-Rule" id="MF_01161"/>
    </source>
</evidence>
<dbReference type="EC" id="6.3.4.19" evidence="6"/>
<evidence type="ECO:0000256" key="5">
    <source>
        <dbReference type="ARBA" id="ARBA00048539"/>
    </source>
</evidence>
<comment type="subcellular location">
    <subcellularLocation>
        <location evidence="6">Cytoplasm</location>
    </subcellularLocation>
</comment>
<keyword evidence="2 6" id="KW-0819">tRNA processing</keyword>
<evidence type="ECO:0000259" key="7">
    <source>
        <dbReference type="Pfam" id="PF01171"/>
    </source>
</evidence>
<reference evidence="8" key="1">
    <citation type="submission" date="2016-04" db="EMBL/GenBank/DDBJ databases">
        <authorList>
            <person name="Evans L.H."/>
            <person name="Alamgir A."/>
            <person name="Owens N."/>
            <person name="Weber N.D."/>
            <person name="Virtaneva K."/>
            <person name="Barbian K."/>
            <person name="Babar A."/>
            <person name="Rosenke K."/>
        </authorList>
    </citation>
    <scope>NUCLEOTIDE SEQUENCE</scope>
    <source>
        <strain evidence="8">86</strain>
    </source>
</reference>
<dbReference type="HAMAP" id="MF_01161">
    <property type="entry name" value="tRNA_Ile_lys_synt"/>
    <property type="match status" value="1"/>
</dbReference>
<comment type="domain">
    <text evidence="6">The N-terminal region contains the highly conserved SGGXDS motif, predicted to be a P-loop motif involved in ATP binding.</text>
</comment>
<dbReference type="GO" id="GO:0005524">
    <property type="term" value="F:ATP binding"/>
    <property type="evidence" value="ECO:0007669"/>
    <property type="project" value="UniProtKB-UniRule"/>
</dbReference>
<dbReference type="AlphaFoldDB" id="A0A212JC37"/>
<evidence type="ECO:0000256" key="3">
    <source>
        <dbReference type="ARBA" id="ARBA00022741"/>
    </source>
</evidence>
<dbReference type="NCBIfam" id="TIGR02432">
    <property type="entry name" value="lysidine_TilS_N"/>
    <property type="match status" value="1"/>
</dbReference>
<dbReference type="GO" id="GO:0006400">
    <property type="term" value="P:tRNA modification"/>
    <property type="evidence" value="ECO:0007669"/>
    <property type="project" value="UniProtKB-UniRule"/>
</dbReference>
<keyword evidence="6" id="KW-0963">Cytoplasm</keyword>
<feature type="domain" description="tRNA(Ile)-lysidine/2-thiocytidine synthase N-terminal" evidence="7">
    <location>
        <begin position="39"/>
        <end position="216"/>
    </location>
</feature>
<sequence length="442" mass="46849">MPLSRAAPAAEDAPLLEALERRFAATMAGFGGFEPAPLVVVAVSGGVDSMALLRLAHDWAAAQGGRVIAVTFDHRLRPESAAEAERVGAWCAALGILHRTLVWDGPAPATGVEAAARGARYAALDSVCRETGALHLVVGHHAGDQRETVAMRMERGGGHGRAGMPALDYRRDCRLLRPLLGFAKSELAALCRALGQAWVEDPSNLSDAFERNRVRKRLERLPEAEAAAMDRSIAAAGRARMDAERRLARRIVAWARISPLGYAWVDWDAWDAAPRDDAADREFLARLAYCVGGRVYAPPLGVVERALSTLAVGGVATLGGCIARRGGGGLWILRENRAAPALSGGRWDERFAAAPDDLARLRAPQGAAERDALRRTLAALGTCEKPPPSAAFARVPVFAHGEEVCLAPLGGYDRAVPAARFAPAAGVTACAIWLAPVAANLM</sequence>
<dbReference type="PANTHER" id="PTHR43033:SF5">
    <property type="entry name" value="TRNA(ILE)-LYSIDINE SYNTHETASE"/>
    <property type="match status" value="1"/>
</dbReference>
<dbReference type="PANTHER" id="PTHR43033">
    <property type="entry name" value="TRNA(ILE)-LYSIDINE SYNTHASE-RELATED"/>
    <property type="match status" value="1"/>
</dbReference>
<organism evidence="8">
    <name type="scientific">uncultured Alphaproteobacteria bacterium</name>
    <dbReference type="NCBI Taxonomy" id="91750"/>
    <lineage>
        <taxon>Bacteria</taxon>
        <taxon>Pseudomonadati</taxon>
        <taxon>Pseudomonadota</taxon>
        <taxon>Alphaproteobacteria</taxon>
        <taxon>environmental samples</taxon>
    </lineage>
</organism>
<protein>
    <recommendedName>
        <fullName evidence="6">tRNA(Ile)-lysidine synthase</fullName>
        <ecNumber evidence="6">6.3.4.19</ecNumber>
    </recommendedName>
    <alternativeName>
        <fullName evidence="6">tRNA(Ile)-2-lysyl-cytidine synthase</fullName>
    </alternativeName>
    <alternativeName>
        <fullName evidence="6">tRNA(Ile)-lysidine synthetase</fullName>
    </alternativeName>
</protein>
<keyword evidence="4 6" id="KW-0067">ATP-binding</keyword>
<name>A0A212JC37_9PROT</name>
<proteinExistence type="inferred from homology"/>
<dbReference type="SUPFAM" id="SSF52402">
    <property type="entry name" value="Adenine nucleotide alpha hydrolases-like"/>
    <property type="match status" value="1"/>
</dbReference>
<dbReference type="GO" id="GO:0032267">
    <property type="term" value="F:tRNA(Ile)-lysidine synthase activity"/>
    <property type="evidence" value="ECO:0007669"/>
    <property type="project" value="UniProtKB-EC"/>
</dbReference>
<comment type="function">
    <text evidence="6">Ligates lysine onto the cytidine present at position 34 of the AUA codon-specific tRNA(Ile) that contains the anticodon CAU, in an ATP-dependent manner. Cytidine is converted to lysidine, thus changing the amino acid specificity of the tRNA from methionine to isoleucine.</text>
</comment>
<dbReference type="InterPro" id="IPR012094">
    <property type="entry name" value="tRNA_Ile_lys_synt"/>
</dbReference>
<evidence type="ECO:0000256" key="4">
    <source>
        <dbReference type="ARBA" id="ARBA00022840"/>
    </source>
</evidence>
<dbReference type="Gene3D" id="3.40.50.620">
    <property type="entry name" value="HUPs"/>
    <property type="match status" value="1"/>
</dbReference>
<accession>A0A212JC37</accession>